<keyword evidence="8 10" id="KW-0472">Membrane</keyword>
<dbReference type="CDD" id="cd07185">
    <property type="entry name" value="OmpA_C-like"/>
    <property type="match status" value="1"/>
</dbReference>
<evidence type="ECO:0000256" key="6">
    <source>
        <dbReference type="ARBA" id="ARBA00023065"/>
    </source>
</evidence>
<accession>A0A1T4MMH3</accession>
<feature type="signal peptide" evidence="11">
    <location>
        <begin position="1"/>
        <end position="21"/>
    </location>
</feature>
<keyword evidence="11" id="KW-0732">Signal</keyword>
<dbReference type="Pfam" id="PF01389">
    <property type="entry name" value="OmpA_membrane"/>
    <property type="match status" value="1"/>
</dbReference>
<dbReference type="InterPro" id="IPR006665">
    <property type="entry name" value="OmpA-like"/>
</dbReference>
<evidence type="ECO:0000256" key="4">
    <source>
        <dbReference type="ARBA" id="ARBA00022452"/>
    </source>
</evidence>
<dbReference type="EMBL" id="FUXB01000004">
    <property type="protein sequence ID" value="SJZ68026.1"/>
    <property type="molecule type" value="Genomic_DNA"/>
</dbReference>
<dbReference type="InterPro" id="IPR006690">
    <property type="entry name" value="OMPA-like_CS"/>
</dbReference>
<dbReference type="GO" id="GO:0006811">
    <property type="term" value="P:monoatomic ion transport"/>
    <property type="evidence" value="ECO:0007669"/>
    <property type="project" value="UniProtKB-KW"/>
</dbReference>
<dbReference type="PANTHER" id="PTHR30329:SF21">
    <property type="entry name" value="LIPOPROTEIN YIAD-RELATED"/>
    <property type="match status" value="1"/>
</dbReference>
<dbReference type="AlphaFoldDB" id="A0A1T4MMH3"/>
<dbReference type="STRING" id="1123491.SAMN02745782_01058"/>
<dbReference type="PRINTS" id="PR01021">
    <property type="entry name" value="OMPADOMAIN"/>
</dbReference>
<dbReference type="Pfam" id="PF00691">
    <property type="entry name" value="OmpA"/>
    <property type="match status" value="1"/>
</dbReference>
<dbReference type="GeneID" id="70582975"/>
<evidence type="ECO:0000259" key="12">
    <source>
        <dbReference type="PROSITE" id="PS51123"/>
    </source>
</evidence>
<organism evidence="13 14">
    <name type="scientific">Vibrio cincinnatiensis DSM 19608</name>
    <dbReference type="NCBI Taxonomy" id="1123491"/>
    <lineage>
        <taxon>Bacteria</taxon>
        <taxon>Pseudomonadati</taxon>
        <taxon>Pseudomonadota</taxon>
        <taxon>Gammaproteobacteria</taxon>
        <taxon>Vibrionales</taxon>
        <taxon>Vibrionaceae</taxon>
        <taxon>Vibrio</taxon>
    </lineage>
</organism>
<reference evidence="14" key="1">
    <citation type="submission" date="2017-02" db="EMBL/GenBank/DDBJ databases">
        <authorList>
            <person name="Varghese N."/>
            <person name="Submissions S."/>
        </authorList>
    </citation>
    <scope>NUCLEOTIDE SEQUENCE [LARGE SCALE GENOMIC DNA]</scope>
    <source>
        <strain evidence="14">DSM 19608</strain>
    </source>
</reference>
<evidence type="ECO:0000256" key="8">
    <source>
        <dbReference type="ARBA" id="ARBA00023136"/>
    </source>
</evidence>
<dbReference type="Gene3D" id="3.30.1330.60">
    <property type="entry name" value="OmpA-like domain"/>
    <property type="match status" value="1"/>
</dbReference>
<keyword evidence="14" id="KW-1185">Reference proteome</keyword>
<dbReference type="InterPro" id="IPR050330">
    <property type="entry name" value="Bact_OuterMem_StrucFunc"/>
</dbReference>
<evidence type="ECO:0000256" key="7">
    <source>
        <dbReference type="ARBA" id="ARBA00023114"/>
    </source>
</evidence>
<comment type="subcellular location">
    <subcellularLocation>
        <location evidence="1">Cell outer membrane</location>
        <topology evidence="1">Multi-pass membrane protein</topology>
    </subcellularLocation>
</comment>
<keyword evidence="3" id="KW-0813">Transport</keyword>
<dbReference type="GO" id="GO:0015288">
    <property type="term" value="F:porin activity"/>
    <property type="evidence" value="ECO:0007669"/>
    <property type="project" value="UniProtKB-KW"/>
</dbReference>
<proteinExistence type="inferred from homology"/>
<dbReference type="SUPFAM" id="SSF56925">
    <property type="entry name" value="OMPA-like"/>
    <property type="match status" value="1"/>
</dbReference>
<dbReference type="SUPFAM" id="SSF103088">
    <property type="entry name" value="OmpA-like"/>
    <property type="match status" value="1"/>
</dbReference>
<evidence type="ECO:0000256" key="1">
    <source>
        <dbReference type="ARBA" id="ARBA00004571"/>
    </source>
</evidence>
<evidence type="ECO:0000256" key="11">
    <source>
        <dbReference type="SAM" id="SignalP"/>
    </source>
</evidence>
<dbReference type="Gene3D" id="2.40.160.20">
    <property type="match status" value="1"/>
</dbReference>
<evidence type="ECO:0000256" key="5">
    <source>
        <dbReference type="ARBA" id="ARBA00022692"/>
    </source>
</evidence>
<dbReference type="GO" id="GO:0009279">
    <property type="term" value="C:cell outer membrane"/>
    <property type="evidence" value="ECO:0007669"/>
    <property type="project" value="UniProtKB-SubCell"/>
</dbReference>
<evidence type="ECO:0000256" key="10">
    <source>
        <dbReference type="PROSITE-ProRule" id="PRU00473"/>
    </source>
</evidence>
<dbReference type="Proteomes" id="UP000190834">
    <property type="component" value="Unassembled WGS sequence"/>
</dbReference>
<dbReference type="PANTHER" id="PTHR30329">
    <property type="entry name" value="STATOR ELEMENT OF FLAGELLAR MOTOR COMPLEX"/>
    <property type="match status" value="1"/>
</dbReference>
<dbReference type="RefSeq" id="WP_078925425.1">
    <property type="nucleotide sequence ID" value="NZ_FUXB01000004.1"/>
</dbReference>
<gene>
    <name evidence="13" type="ORF">SAMN02745782_01058</name>
</gene>
<keyword evidence="5" id="KW-0812">Transmembrane</keyword>
<evidence type="ECO:0000256" key="3">
    <source>
        <dbReference type="ARBA" id="ARBA00022448"/>
    </source>
</evidence>
<keyword evidence="6" id="KW-0406">Ion transport</keyword>
<dbReference type="InterPro" id="IPR011250">
    <property type="entry name" value="OMP/PagP_B-barrel"/>
</dbReference>
<evidence type="ECO:0000256" key="2">
    <source>
        <dbReference type="ARBA" id="ARBA00005710"/>
    </source>
</evidence>
<protein>
    <submittedName>
        <fullName evidence="13">OmpA-OmpF porin, OOP family</fullName>
    </submittedName>
</protein>
<dbReference type="InterPro" id="IPR006664">
    <property type="entry name" value="OMP_bac"/>
</dbReference>
<dbReference type="OrthoDB" id="9782229at2"/>
<keyword evidence="4" id="KW-1134">Transmembrane beta strand</keyword>
<feature type="chain" id="PRO_5013295540" evidence="11">
    <location>
        <begin position="22"/>
        <end position="328"/>
    </location>
</feature>
<name>A0A1T4MMH3_VIBCI</name>
<dbReference type="PRINTS" id="PR01023">
    <property type="entry name" value="NAFLGMOTY"/>
</dbReference>
<comment type="similarity">
    <text evidence="2">Belongs to the outer membrane OOP (TC 1.B.6) superfamily. OmpA family.</text>
</comment>
<feature type="domain" description="OmpA-like" evidence="12">
    <location>
        <begin position="207"/>
        <end position="323"/>
    </location>
</feature>
<keyword evidence="7" id="KW-0626">Porin</keyword>
<evidence type="ECO:0000256" key="9">
    <source>
        <dbReference type="ARBA" id="ARBA00023237"/>
    </source>
</evidence>
<keyword evidence="9" id="KW-0998">Cell outer membrane</keyword>
<dbReference type="PROSITE" id="PS51123">
    <property type="entry name" value="OMPA_2"/>
    <property type="match status" value="1"/>
</dbReference>
<sequence>MKKLVAMISVSVMAVSSSAIADVYLGGKMGQTWLDDACRAGDVCEDRDATLGAYLGYNVNHWFAIEAGYDMLGKFTGVGLNDERVKAITFAPKFSLPISQSVDLYAKLGGAYVDYGSESDYSFLGAAGAEFFVTPNVSLRTEYQLLTDINNDQVRAEANTVSLGVSYRFGGASQPATVSESRPVEVEEVIIVEEAPVIDVQPKIVKKTFEFQQLDSSNFAVNSAKLNEESKEQLSDLVLFLNEYPQANVIVTGHTDSSGSAAYNQTLSEKRAKAVADAIVERGIEPSRISWKGEGESKPIASNATAHGRELNRRVDIVIPEFEYSVKQ</sequence>
<dbReference type="InterPro" id="IPR000498">
    <property type="entry name" value="OmpA-like_TM_dom"/>
</dbReference>
<evidence type="ECO:0000313" key="14">
    <source>
        <dbReference type="Proteomes" id="UP000190834"/>
    </source>
</evidence>
<dbReference type="PROSITE" id="PS01068">
    <property type="entry name" value="OMPA_1"/>
    <property type="match status" value="1"/>
</dbReference>
<dbReference type="InterPro" id="IPR036737">
    <property type="entry name" value="OmpA-like_sf"/>
</dbReference>
<dbReference type="GO" id="GO:0046930">
    <property type="term" value="C:pore complex"/>
    <property type="evidence" value="ECO:0007669"/>
    <property type="project" value="UniProtKB-KW"/>
</dbReference>
<evidence type="ECO:0000313" key="13">
    <source>
        <dbReference type="EMBL" id="SJZ68026.1"/>
    </source>
</evidence>